<proteinExistence type="predicted"/>
<dbReference type="EMBL" id="VUJU01001317">
    <property type="protein sequence ID" value="KAF0765832.1"/>
    <property type="molecule type" value="Genomic_DNA"/>
</dbReference>
<dbReference type="InterPro" id="IPR029314">
    <property type="entry name" value="FANCI_S4"/>
</dbReference>
<accession>A0A6G0Z5S4</accession>
<evidence type="ECO:0000313" key="4">
    <source>
        <dbReference type="Proteomes" id="UP000478052"/>
    </source>
</evidence>
<dbReference type="AlphaFoldDB" id="A0A6G0Z5S4"/>
<protein>
    <submittedName>
        <fullName evidence="3">Fanconi anemia group I protein</fullName>
    </submittedName>
</protein>
<feature type="signal peptide" evidence="1">
    <location>
        <begin position="1"/>
        <end position="30"/>
    </location>
</feature>
<evidence type="ECO:0000259" key="2">
    <source>
        <dbReference type="Pfam" id="PF14678"/>
    </source>
</evidence>
<reference evidence="3 4" key="1">
    <citation type="submission" date="2019-08" db="EMBL/GenBank/DDBJ databases">
        <title>Whole genome of Aphis craccivora.</title>
        <authorList>
            <person name="Voronova N.V."/>
            <person name="Shulinski R.S."/>
            <person name="Bandarenka Y.V."/>
            <person name="Zhorov D.G."/>
            <person name="Warner D."/>
        </authorList>
    </citation>
    <scope>NUCLEOTIDE SEQUENCE [LARGE SCALE GENOMIC DNA]</scope>
    <source>
        <strain evidence="3">180601</strain>
        <tissue evidence="3">Whole Body</tissue>
    </source>
</reference>
<gene>
    <name evidence="3" type="ORF">FWK35_00013648</name>
</gene>
<dbReference type="OrthoDB" id="195089at2759"/>
<sequence>MVAKPMENFLLNFQLLARAVMCLTLCGSLCEELHYVKHFLFHIKDEQKAIKKKNTIYLDQMKSREKAICHRMAIIVCSASSLIKTNIPVRKCTEDQNLLNSIKLTATCDFRHNLQKPQDIQINNKIIQL</sequence>
<feature type="domain" description="FANCI solenoid 4" evidence="2">
    <location>
        <begin position="19"/>
        <end position="94"/>
    </location>
</feature>
<name>A0A6G0Z5S4_APHCR</name>
<keyword evidence="1" id="KW-0732">Signal</keyword>
<dbReference type="Proteomes" id="UP000478052">
    <property type="component" value="Unassembled WGS sequence"/>
</dbReference>
<evidence type="ECO:0000313" key="3">
    <source>
        <dbReference type="EMBL" id="KAF0765832.1"/>
    </source>
</evidence>
<feature type="chain" id="PRO_5026144444" evidence="1">
    <location>
        <begin position="31"/>
        <end position="129"/>
    </location>
</feature>
<organism evidence="3 4">
    <name type="scientific">Aphis craccivora</name>
    <name type="common">Cowpea aphid</name>
    <dbReference type="NCBI Taxonomy" id="307492"/>
    <lineage>
        <taxon>Eukaryota</taxon>
        <taxon>Metazoa</taxon>
        <taxon>Ecdysozoa</taxon>
        <taxon>Arthropoda</taxon>
        <taxon>Hexapoda</taxon>
        <taxon>Insecta</taxon>
        <taxon>Pterygota</taxon>
        <taxon>Neoptera</taxon>
        <taxon>Paraneoptera</taxon>
        <taxon>Hemiptera</taxon>
        <taxon>Sternorrhyncha</taxon>
        <taxon>Aphidomorpha</taxon>
        <taxon>Aphidoidea</taxon>
        <taxon>Aphididae</taxon>
        <taxon>Aphidini</taxon>
        <taxon>Aphis</taxon>
        <taxon>Aphis</taxon>
    </lineage>
</organism>
<evidence type="ECO:0000256" key="1">
    <source>
        <dbReference type="SAM" id="SignalP"/>
    </source>
</evidence>
<keyword evidence="4" id="KW-1185">Reference proteome</keyword>
<dbReference type="Pfam" id="PF14678">
    <property type="entry name" value="FANCI_S4"/>
    <property type="match status" value="1"/>
</dbReference>
<comment type="caution">
    <text evidence="3">The sequence shown here is derived from an EMBL/GenBank/DDBJ whole genome shotgun (WGS) entry which is preliminary data.</text>
</comment>